<gene>
    <name evidence="4" type="ORF">KFE25_007099</name>
</gene>
<keyword evidence="5" id="KW-1185">Reference proteome</keyword>
<feature type="coiled-coil region" evidence="1">
    <location>
        <begin position="517"/>
        <end position="551"/>
    </location>
</feature>
<feature type="region of interest" description="Disordered" evidence="2">
    <location>
        <begin position="275"/>
        <end position="303"/>
    </location>
</feature>
<name>A0A8J5XTD7_DIALT</name>
<dbReference type="InterPro" id="IPR036163">
    <property type="entry name" value="HMA_dom_sf"/>
</dbReference>
<comment type="caution">
    <text evidence="4">The sequence shown here is derived from an EMBL/GenBank/DDBJ whole genome shotgun (WGS) entry which is preliminary data.</text>
</comment>
<proteinExistence type="predicted"/>
<dbReference type="OrthoDB" id="689350at2759"/>
<dbReference type="Gene3D" id="3.30.70.100">
    <property type="match status" value="1"/>
</dbReference>
<evidence type="ECO:0000256" key="1">
    <source>
        <dbReference type="SAM" id="Coils"/>
    </source>
</evidence>
<dbReference type="GO" id="GO:0046872">
    <property type="term" value="F:metal ion binding"/>
    <property type="evidence" value="ECO:0007669"/>
    <property type="project" value="InterPro"/>
</dbReference>
<evidence type="ECO:0000259" key="3">
    <source>
        <dbReference type="PROSITE" id="PS50846"/>
    </source>
</evidence>
<dbReference type="EMBL" id="JAGTXO010000005">
    <property type="protein sequence ID" value="KAG8468047.1"/>
    <property type="molecule type" value="Genomic_DNA"/>
</dbReference>
<protein>
    <recommendedName>
        <fullName evidence="3">HMA domain-containing protein</fullName>
    </recommendedName>
</protein>
<dbReference type="AlphaFoldDB" id="A0A8J5XTD7"/>
<dbReference type="Pfam" id="PF00403">
    <property type="entry name" value="HMA"/>
    <property type="match status" value="1"/>
</dbReference>
<reference evidence="4" key="1">
    <citation type="submission" date="2021-05" db="EMBL/GenBank/DDBJ databases">
        <title>The genome of the haptophyte Pavlova lutheri (Diacronema luteri, Pavlovales) - a model for lipid biosynthesis in eukaryotic algae.</title>
        <authorList>
            <person name="Hulatt C.J."/>
            <person name="Posewitz M.C."/>
        </authorList>
    </citation>
    <scope>NUCLEOTIDE SEQUENCE</scope>
    <source>
        <strain evidence="4">NIVA-4/92</strain>
    </source>
</reference>
<dbReference type="SUPFAM" id="SSF55008">
    <property type="entry name" value="HMA, heavy metal-associated domain"/>
    <property type="match status" value="1"/>
</dbReference>
<evidence type="ECO:0000313" key="5">
    <source>
        <dbReference type="Proteomes" id="UP000751190"/>
    </source>
</evidence>
<organism evidence="4 5">
    <name type="scientific">Diacronema lutheri</name>
    <name type="common">Unicellular marine alga</name>
    <name type="synonym">Monochrysis lutheri</name>
    <dbReference type="NCBI Taxonomy" id="2081491"/>
    <lineage>
        <taxon>Eukaryota</taxon>
        <taxon>Haptista</taxon>
        <taxon>Haptophyta</taxon>
        <taxon>Pavlovophyceae</taxon>
        <taxon>Pavlovales</taxon>
        <taxon>Pavlovaceae</taxon>
        <taxon>Diacronema</taxon>
    </lineage>
</organism>
<evidence type="ECO:0000313" key="4">
    <source>
        <dbReference type="EMBL" id="KAG8468047.1"/>
    </source>
</evidence>
<accession>A0A8J5XTD7</accession>
<feature type="domain" description="HMA" evidence="3">
    <location>
        <begin position="3"/>
        <end position="67"/>
    </location>
</feature>
<evidence type="ECO:0000256" key="2">
    <source>
        <dbReference type="SAM" id="MobiDB-lite"/>
    </source>
</evidence>
<sequence length="619" mass="64514">MSAELELEVEGMMCGGCESSVQKVVGAVPGVTDVKADHKAAKVRVAGEGVERDAVVKSIEDAGYKEGHASNEPEPEGDASARVAGSFAIAHAKRLHAPLGDASWTNRMMVLEPMRDAMVRGPHCALKLRLRGELAQQSNEYAARHVLAQIGAGNLLYAMEDSDGMDGAGRFSRGAEHVVTSAAEVAVHDVTAVSQLSRDVFELALGRSKGKASIAFRGASGERDVFLFGTVPAKLASDGLEAALDVQQKRGRGKGVAMRAVCLRDGHRRVHAPAMGARSGTARGAHARFPSPSAVTCSPSPSVDAGPSTPLSLRLVAADEPACAPHPALLPITAPRVRAHGGSAPDVGVPSADCAASLRGGSSVACAAEHAGHAGEHMQQPHDPCSPVFTPLHDADALRGDAARRHKRMREDAPGASECALDLSLAWAVAEAASPAPTVPAGTSAPRLVPFQQPLDRPAADKVQAVAKAAAHEQEATAKAAHAAREAERASAAATFEALSTAAKLAAKQHAAAVRACIALEERLDANRREKEQMEAKLAIARRERDGAADACKRASEQEHDALARRDMARADAQSARAVADAATREKERLLAIAGDAVAHAARAQLLEYYGGARINREA</sequence>
<keyword evidence="1" id="KW-0175">Coiled coil</keyword>
<dbReference type="Proteomes" id="UP000751190">
    <property type="component" value="Unassembled WGS sequence"/>
</dbReference>
<dbReference type="PROSITE" id="PS50846">
    <property type="entry name" value="HMA_2"/>
    <property type="match status" value="1"/>
</dbReference>
<dbReference type="CDD" id="cd00371">
    <property type="entry name" value="HMA"/>
    <property type="match status" value="1"/>
</dbReference>
<dbReference type="InterPro" id="IPR006121">
    <property type="entry name" value="HMA_dom"/>
</dbReference>